<dbReference type="Proteomes" id="UP000225190">
    <property type="component" value="Segment"/>
</dbReference>
<organism evidence="1 2">
    <name type="scientific">Xanthomonas phage XAJ2</name>
    <dbReference type="NCBI Taxonomy" id="1775249"/>
    <lineage>
        <taxon>Viruses</taxon>
        <taxon>Duplodnaviria</taxon>
        <taxon>Heunggongvirae</taxon>
        <taxon>Uroviricota</taxon>
        <taxon>Caudoviricetes</taxon>
        <taxon>Caudoviricetes incertae sedis</taxon>
        <taxon>Xajduovirus</taxon>
        <taxon>Xajduovirus XAJ2</taxon>
    </lineage>
</organism>
<sequence>MTCVRCDIIKAKVIVAFLHNYGSDPQKIVAVLNNNSKLSGYYKFEDGQYVRYSVLDELVKGESLTVIFKP</sequence>
<reference evidence="1 2" key="1">
    <citation type="submission" date="2015-11" db="EMBL/GenBank/DDBJ databases">
        <title>Bacteriophages of Xanthomonas arboricola pv. juglandis: Characterization of two phages.</title>
        <authorList>
            <person name="Domotor D."/>
            <person name="Frank T."/>
            <person name="Rakhely G."/>
            <person name="Doffkay Z."/>
            <person name="Schneider G."/>
            <person name="Kovacs T."/>
        </authorList>
    </citation>
    <scope>NUCLEOTIDE SEQUENCE [LARGE SCALE GENOMIC DNA]</scope>
</reference>
<evidence type="ECO:0000313" key="1">
    <source>
        <dbReference type="EMBL" id="AMW36183.1"/>
    </source>
</evidence>
<accession>A0A1I9L2J6</accession>
<proteinExistence type="predicted"/>
<name>A0A1I9L2J6_9CAUD</name>
<dbReference type="EMBL" id="KU197014">
    <property type="protein sequence ID" value="AMW36183.1"/>
    <property type="molecule type" value="Genomic_DNA"/>
</dbReference>
<protein>
    <submittedName>
        <fullName evidence="1">Uncharacterized protein</fullName>
    </submittedName>
</protein>
<keyword evidence="2" id="KW-1185">Reference proteome</keyword>
<evidence type="ECO:0000313" key="2">
    <source>
        <dbReference type="Proteomes" id="UP000225190"/>
    </source>
</evidence>